<evidence type="ECO:0000313" key="2">
    <source>
        <dbReference type="Proteomes" id="UP000269945"/>
    </source>
</evidence>
<dbReference type="Proteomes" id="UP000269945">
    <property type="component" value="Unassembled WGS sequence"/>
</dbReference>
<dbReference type="AlphaFoldDB" id="A0A9X9LJ02"/>
<keyword evidence="2" id="KW-1185">Reference proteome</keyword>
<organism evidence="1 2">
    <name type="scientific">Gulo gulo</name>
    <name type="common">Wolverine</name>
    <name type="synonym">Gluton</name>
    <dbReference type="NCBI Taxonomy" id="48420"/>
    <lineage>
        <taxon>Eukaryota</taxon>
        <taxon>Metazoa</taxon>
        <taxon>Chordata</taxon>
        <taxon>Craniata</taxon>
        <taxon>Vertebrata</taxon>
        <taxon>Euteleostomi</taxon>
        <taxon>Mammalia</taxon>
        <taxon>Eutheria</taxon>
        <taxon>Laurasiatheria</taxon>
        <taxon>Carnivora</taxon>
        <taxon>Caniformia</taxon>
        <taxon>Musteloidea</taxon>
        <taxon>Mustelidae</taxon>
        <taxon>Guloninae</taxon>
        <taxon>Gulo</taxon>
    </lineage>
</organism>
<evidence type="ECO:0000313" key="1">
    <source>
        <dbReference type="EMBL" id="VCW69422.1"/>
    </source>
</evidence>
<gene>
    <name evidence="1" type="ORF">BN2614_LOCUS3</name>
</gene>
<dbReference type="EMBL" id="CYRY02004961">
    <property type="protein sequence ID" value="VCW69422.1"/>
    <property type="molecule type" value="Genomic_DNA"/>
</dbReference>
<feature type="non-terminal residue" evidence="1">
    <location>
        <position position="62"/>
    </location>
</feature>
<accession>A0A9X9LJ02</accession>
<comment type="caution">
    <text evidence="1">The sequence shown here is derived from an EMBL/GenBank/DDBJ whole genome shotgun (WGS) entry which is preliminary data.</text>
</comment>
<reference evidence="1 2" key="1">
    <citation type="submission" date="2018-10" db="EMBL/GenBank/DDBJ databases">
        <authorList>
            <person name="Ekblom R."/>
            <person name="Jareborg N."/>
        </authorList>
    </citation>
    <scope>NUCLEOTIDE SEQUENCE [LARGE SCALE GENOMIC DNA]</scope>
    <source>
        <tissue evidence="1">Muscle</tissue>
    </source>
</reference>
<proteinExistence type="predicted"/>
<name>A0A9X9LJ02_GULGU</name>
<protein>
    <submittedName>
        <fullName evidence="1">Uncharacterized protein</fullName>
    </submittedName>
</protein>
<sequence length="62" mass="6812">MRPGPWLGVAFWVVEEEGLGSARAGSESPPPGPFFLHTPSHFSAGKGVWRPLLGKWRTIRGR</sequence>